<dbReference type="SUPFAM" id="SSF51110">
    <property type="entry name" value="alpha-D-mannose-specific plant lectins"/>
    <property type="match status" value="1"/>
</dbReference>
<proteinExistence type="predicted"/>
<dbReference type="AlphaFoldDB" id="A0A1D1YFN4"/>
<protein>
    <submittedName>
        <fullName evidence="6">Mannose-specific lectin</fullName>
    </submittedName>
</protein>
<dbReference type="SMART" id="SM00108">
    <property type="entry name" value="B_lectin"/>
    <property type="match status" value="1"/>
</dbReference>
<evidence type="ECO:0000256" key="4">
    <source>
        <dbReference type="SAM" id="SignalP"/>
    </source>
</evidence>
<keyword evidence="6" id="KW-0430">Lectin</keyword>
<dbReference type="Gene3D" id="2.90.10.10">
    <property type="entry name" value="Bulb-type lectin domain"/>
    <property type="match status" value="1"/>
</dbReference>
<dbReference type="GO" id="GO:0051707">
    <property type="term" value="P:response to other organism"/>
    <property type="evidence" value="ECO:0007669"/>
    <property type="project" value="UniProtKB-ARBA"/>
</dbReference>
<keyword evidence="3" id="KW-0465">Mannose-binding</keyword>
<gene>
    <name evidence="6" type="primary">LEC_4</name>
    <name evidence="6" type="ORF">g.105877</name>
</gene>
<dbReference type="EMBL" id="GDJX01014491">
    <property type="protein sequence ID" value="JAT53445.1"/>
    <property type="molecule type" value="Transcribed_RNA"/>
</dbReference>
<feature type="domain" description="Bulb-type lectin" evidence="5">
    <location>
        <begin position="27"/>
        <end position="135"/>
    </location>
</feature>
<evidence type="ECO:0000256" key="1">
    <source>
        <dbReference type="ARBA" id="ARBA00022546"/>
    </source>
</evidence>
<evidence type="ECO:0000256" key="2">
    <source>
        <dbReference type="ARBA" id="ARBA00022737"/>
    </source>
</evidence>
<keyword evidence="2" id="KW-0677">Repeat</keyword>
<keyword evidence="1" id="KW-0348">Hemagglutinin</keyword>
<feature type="signal peptide" evidence="4">
    <location>
        <begin position="1"/>
        <end position="20"/>
    </location>
</feature>
<accession>A0A1D1YFN4</accession>
<reference evidence="6" key="1">
    <citation type="submission" date="2015-07" db="EMBL/GenBank/DDBJ databases">
        <title>Transcriptome Assembly of Anthurium amnicola.</title>
        <authorList>
            <person name="Suzuki J."/>
        </authorList>
    </citation>
    <scope>NUCLEOTIDE SEQUENCE</scope>
</reference>
<feature type="chain" id="PRO_5008900178" evidence="4">
    <location>
        <begin position="21"/>
        <end position="140"/>
    </location>
</feature>
<keyword evidence="4" id="KW-0732">Signal</keyword>
<dbReference type="InterPro" id="IPR036426">
    <property type="entry name" value="Bulb-type_lectin_dom_sf"/>
</dbReference>
<dbReference type="CDD" id="cd00028">
    <property type="entry name" value="B_lectin"/>
    <property type="match status" value="1"/>
</dbReference>
<sequence>MARQTHAWAAAVALVGLLLASDVVVGKDTLFPGESLQSGEFLENGPYRFIMQDDCNLVLYVSQSRSLWASGTDGKGTACVATLQADGYLVVLSGSIVLWSSNTAGGFKNYILIVQRDGNVVIYGAALWATNTAQSRRRLL</sequence>
<dbReference type="PROSITE" id="PS50927">
    <property type="entry name" value="BULB_LECTIN"/>
    <property type="match status" value="1"/>
</dbReference>
<evidence type="ECO:0000259" key="5">
    <source>
        <dbReference type="PROSITE" id="PS50927"/>
    </source>
</evidence>
<evidence type="ECO:0000256" key="3">
    <source>
        <dbReference type="ARBA" id="ARBA00023035"/>
    </source>
</evidence>
<evidence type="ECO:0000313" key="6">
    <source>
        <dbReference type="EMBL" id="JAT53445.1"/>
    </source>
</evidence>
<dbReference type="GO" id="GO:0005537">
    <property type="term" value="F:D-mannose binding"/>
    <property type="evidence" value="ECO:0007669"/>
    <property type="project" value="UniProtKB-KW"/>
</dbReference>
<name>A0A1D1YFN4_9ARAE</name>
<organism evidence="6">
    <name type="scientific">Anthurium amnicola</name>
    <dbReference type="NCBI Taxonomy" id="1678845"/>
    <lineage>
        <taxon>Eukaryota</taxon>
        <taxon>Viridiplantae</taxon>
        <taxon>Streptophyta</taxon>
        <taxon>Embryophyta</taxon>
        <taxon>Tracheophyta</taxon>
        <taxon>Spermatophyta</taxon>
        <taxon>Magnoliopsida</taxon>
        <taxon>Liliopsida</taxon>
        <taxon>Araceae</taxon>
        <taxon>Pothoideae</taxon>
        <taxon>Potheae</taxon>
        <taxon>Anthurium</taxon>
    </lineage>
</organism>
<dbReference type="InterPro" id="IPR001480">
    <property type="entry name" value="Bulb-type_lectin_dom"/>
</dbReference>